<keyword evidence="7" id="KW-1003">Cell membrane</keyword>
<feature type="transmembrane region" description="Helical" evidence="37">
    <location>
        <begin position="609"/>
        <end position="628"/>
    </location>
</feature>
<evidence type="ECO:0000256" key="24">
    <source>
        <dbReference type="ARBA" id="ARBA00047354"/>
    </source>
</evidence>
<evidence type="ECO:0000256" key="3">
    <source>
        <dbReference type="ARBA" id="ARBA00005814"/>
    </source>
</evidence>
<evidence type="ECO:0000259" key="38">
    <source>
        <dbReference type="PROSITE" id="PS50893"/>
    </source>
</evidence>
<comment type="catalytic activity">
    <reaction evidence="33">
        <text>4-methylumbelliferone sulfate(in) + ATP + H2O = 4-methylumbelliferone sulfate(out) + ADP + phosphate + H(+)</text>
        <dbReference type="Rhea" id="RHEA:61368"/>
        <dbReference type="ChEBI" id="CHEBI:15377"/>
        <dbReference type="ChEBI" id="CHEBI:15378"/>
        <dbReference type="ChEBI" id="CHEBI:30616"/>
        <dbReference type="ChEBI" id="CHEBI:43474"/>
        <dbReference type="ChEBI" id="CHEBI:144581"/>
        <dbReference type="ChEBI" id="CHEBI:456216"/>
    </reaction>
    <physiologicalReaction direction="left-to-right" evidence="33">
        <dbReference type="Rhea" id="RHEA:61369"/>
    </physiologicalReaction>
</comment>
<feature type="transmembrane region" description="Helical" evidence="37">
    <location>
        <begin position="364"/>
        <end position="384"/>
    </location>
</feature>
<feature type="transmembrane region" description="Helical" evidence="37">
    <location>
        <begin position="477"/>
        <end position="499"/>
    </location>
</feature>
<evidence type="ECO:0000256" key="10">
    <source>
        <dbReference type="ARBA" id="ARBA00022741"/>
    </source>
</evidence>
<dbReference type="InterPro" id="IPR003593">
    <property type="entry name" value="AAA+_ATPase"/>
</dbReference>
<evidence type="ECO:0000256" key="21">
    <source>
        <dbReference type="ARBA" id="ARBA00034018"/>
    </source>
</evidence>
<keyword evidence="11" id="KW-0067">ATP-binding</keyword>
<dbReference type="GO" id="GO:0016887">
    <property type="term" value="F:ATP hydrolysis activity"/>
    <property type="evidence" value="ECO:0007669"/>
    <property type="project" value="InterPro"/>
</dbReference>
<evidence type="ECO:0000256" key="25">
    <source>
        <dbReference type="ARBA" id="ARBA00047516"/>
    </source>
</evidence>
<proteinExistence type="inferred from homology"/>
<evidence type="ECO:0000256" key="5">
    <source>
        <dbReference type="ARBA" id="ARBA00019542"/>
    </source>
</evidence>
<dbReference type="OrthoDB" id="66620at2759"/>
<protein>
    <recommendedName>
        <fullName evidence="5">Broad substrate specificity ATP-binding cassette transporter ABCG2</fullName>
        <ecNumber evidence="4">7.6.2.2</ecNumber>
    </recommendedName>
    <alternativeName>
        <fullName evidence="19">ATP-binding cassette sub-family G member 2</fullName>
    </alternativeName>
    <alternativeName>
        <fullName evidence="20">Urate exporter</fullName>
    </alternativeName>
</protein>
<feature type="non-terminal residue" evidence="39">
    <location>
        <position position="637"/>
    </location>
</feature>
<evidence type="ECO:0000256" key="4">
    <source>
        <dbReference type="ARBA" id="ARBA00012191"/>
    </source>
</evidence>
<keyword evidence="17" id="KW-1015">Disulfide bond</keyword>
<dbReference type="GO" id="GO:0015562">
    <property type="term" value="F:efflux transmembrane transporter activity"/>
    <property type="evidence" value="ECO:0007669"/>
    <property type="project" value="UniProtKB-ARBA"/>
</dbReference>
<evidence type="ECO:0000256" key="11">
    <source>
        <dbReference type="ARBA" id="ARBA00022840"/>
    </source>
</evidence>
<comment type="catalytic activity">
    <reaction evidence="26">
        <text>5,7-dimethyl-2-methylamino-4-(3-pyridylmethyl)-1,3-benzothiazol-6-yl sulfate(in) + ATP + H2O = 5,7-dimethyl-2-methylamino-4-(3-pyridylmethyl)-1,3-benzothiazol-6-yl sulfate(out) + ADP + phosphate + H(+)</text>
        <dbReference type="Rhea" id="RHEA:61376"/>
        <dbReference type="ChEBI" id="CHEBI:15377"/>
        <dbReference type="ChEBI" id="CHEBI:15378"/>
        <dbReference type="ChEBI" id="CHEBI:30616"/>
        <dbReference type="ChEBI" id="CHEBI:43474"/>
        <dbReference type="ChEBI" id="CHEBI:144583"/>
        <dbReference type="ChEBI" id="CHEBI:456216"/>
    </reaction>
    <physiologicalReaction direction="left-to-right" evidence="26">
        <dbReference type="Rhea" id="RHEA:61377"/>
    </physiologicalReaction>
</comment>
<evidence type="ECO:0000256" key="20">
    <source>
        <dbReference type="ARBA" id="ARBA00031848"/>
    </source>
</evidence>
<evidence type="ECO:0000256" key="32">
    <source>
        <dbReference type="ARBA" id="ARBA00048665"/>
    </source>
</evidence>
<evidence type="ECO:0000256" key="30">
    <source>
        <dbReference type="ARBA" id="ARBA00048296"/>
    </source>
</evidence>
<evidence type="ECO:0000256" key="33">
    <source>
        <dbReference type="ARBA" id="ARBA00049018"/>
    </source>
</evidence>
<evidence type="ECO:0000256" key="22">
    <source>
        <dbReference type="ARBA" id="ARBA00046614"/>
    </source>
</evidence>
<comment type="subunit">
    <text evidence="22">Homodimer; disulfide-linked. The minimal functional unit is a homodimer, but the major oligomeric form in plasma membrane is a homotetramer with possibility of higher order oligomerization up to homododecamers.</text>
</comment>
<evidence type="ECO:0000256" key="36">
    <source>
        <dbReference type="ARBA" id="ARBA00052001"/>
    </source>
</evidence>
<comment type="catalytic activity">
    <reaction evidence="35">
        <text>5,7-dimethyl-2-methylamino-4-(3-pyridylmethyl)-1,3-benzothiazol-6-yl beta-D-glucuronate(in) + ATP + H2O = 5,7-dimethyl-2-methylamino-4-(3-pyridylmethyl)-1,3-benzothiazol-6-yl beta-D-glucuronate(out) + ADP + phosphate + H(+)</text>
        <dbReference type="Rhea" id="RHEA:61384"/>
        <dbReference type="ChEBI" id="CHEBI:15377"/>
        <dbReference type="ChEBI" id="CHEBI:15378"/>
        <dbReference type="ChEBI" id="CHEBI:30616"/>
        <dbReference type="ChEBI" id="CHEBI:43474"/>
        <dbReference type="ChEBI" id="CHEBI:144584"/>
        <dbReference type="ChEBI" id="CHEBI:456216"/>
    </reaction>
    <physiologicalReaction direction="left-to-right" evidence="35">
        <dbReference type="Rhea" id="RHEA:61385"/>
    </physiologicalReaction>
</comment>
<dbReference type="Proteomes" id="UP000551127">
    <property type="component" value="Unassembled WGS sequence"/>
</dbReference>
<dbReference type="GO" id="GO:0016324">
    <property type="term" value="C:apical plasma membrane"/>
    <property type="evidence" value="ECO:0007669"/>
    <property type="project" value="UniProtKB-SubCell"/>
</dbReference>
<evidence type="ECO:0000256" key="7">
    <source>
        <dbReference type="ARBA" id="ARBA00022475"/>
    </source>
</evidence>
<comment type="catalytic activity">
    <reaction evidence="21">
        <text>ATP + H2O + xenobioticSide 1 = ADP + phosphate + xenobioticSide 2.</text>
        <dbReference type="EC" id="7.6.2.2"/>
    </reaction>
</comment>
<evidence type="ECO:0000256" key="2">
    <source>
        <dbReference type="ARBA" id="ARBA00004424"/>
    </source>
</evidence>
<evidence type="ECO:0000256" key="35">
    <source>
        <dbReference type="ARBA" id="ARBA00049490"/>
    </source>
</evidence>
<dbReference type="GO" id="GO:0008559">
    <property type="term" value="F:ABC-type xenobiotic transporter activity"/>
    <property type="evidence" value="ECO:0007669"/>
    <property type="project" value="UniProtKB-EC"/>
</dbReference>
<evidence type="ECO:0000256" key="29">
    <source>
        <dbReference type="ARBA" id="ARBA00048280"/>
    </source>
</evidence>
<feature type="transmembrane region" description="Helical" evidence="37">
    <location>
        <begin position="447"/>
        <end position="465"/>
    </location>
</feature>
<keyword evidence="12" id="KW-1278">Translocase</keyword>
<evidence type="ECO:0000256" key="13">
    <source>
        <dbReference type="ARBA" id="ARBA00022989"/>
    </source>
</evidence>
<dbReference type="Pfam" id="PF01061">
    <property type="entry name" value="ABC2_membrane"/>
    <property type="match status" value="1"/>
</dbReference>
<comment type="catalytic activity">
    <reaction evidence="25">
        <text>estrone 3-sulfate(in) + ATP + H2O = estrone 3-sulfate(out) + ADP + phosphate + H(+)</text>
        <dbReference type="Rhea" id="RHEA:61348"/>
        <dbReference type="ChEBI" id="CHEBI:15377"/>
        <dbReference type="ChEBI" id="CHEBI:15378"/>
        <dbReference type="ChEBI" id="CHEBI:30616"/>
        <dbReference type="ChEBI" id="CHEBI:43474"/>
        <dbReference type="ChEBI" id="CHEBI:60050"/>
        <dbReference type="ChEBI" id="CHEBI:456216"/>
    </reaction>
    <physiologicalReaction direction="left-to-right" evidence="25">
        <dbReference type="Rhea" id="RHEA:61349"/>
    </physiologicalReaction>
</comment>
<evidence type="ECO:0000256" key="1">
    <source>
        <dbReference type="ARBA" id="ARBA00004225"/>
    </source>
</evidence>
<evidence type="ECO:0000256" key="9">
    <source>
        <dbReference type="ARBA" id="ARBA00022692"/>
    </source>
</evidence>
<dbReference type="CDD" id="cd03213">
    <property type="entry name" value="ABCG_EPDR"/>
    <property type="match status" value="1"/>
</dbReference>
<dbReference type="Pfam" id="PF00005">
    <property type="entry name" value="ABC_tran"/>
    <property type="match status" value="1"/>
</dbReference>
<comment type="subcellular location">
    <subcellularLocation>
        <location evidence="2">Apical cell membrane</location>
        <topology evidence="2">Multi-pass membrane protein</topology>
    </subcellularLocation>
    <subcellularLocation>
        <location evidence="1">Mitochondrion membrane</location>
        <topology evidence="1">Multi-pass membrane protein</topology>
    </subcellularLocation>
</comment>
<dbReference type="InterPro" id="IPR027417">
    <property type="entry name" value="P-loop_NTPase"/>
</dbReference>
<dbReference type="PANTHER" id="PTHR48041">
    <property type="entry name" value="ABC TRANSPORTER G FAMILY MEMBER 28"/>
    <property type="match status" value="1"/>
</dbReference>
<dbReference type="EC" id="7.6.2.2" evidence="4"/>
<evidence type="ECO:0000256" key="12">
    <source>
        <dbReference type="ARBA" id="ARBA00022967"/>
    </source>
</evidence>
<feature type="transmembrane region" description="Helical" evidence="37">
    <location>
        <begin position="506"/>
        <end position="526"/>
    </location>
</feature>
<keyword evidence="8" id="KW-0597">Phosphoprotein</keyword>
<comment type="catalytic activity">
    <reaction evidence="34">
        <text>indoxyl sulfate(in) + ATP + H2O = indoxyl sulfate(out) + ADP + phosphate + H(+)</text>
        <dbReference type="Rhea" id="RHEA:61332"/>
        <dbReference type="ChEBI" id="CHEBI:15377"/>
        <dbReference type="ChEBI" id="CHEBI:15378"/>
        <dbReference type="ChEBI" id="CHEBI:30616"/>
        <dbReference type="ChEBI" id="CHEBI:43474"/>
        <dbReference type="ChEBI" id="CHEBI:144643"/>
        <dbReference type="ChEBI" id="CHEBI:456216"/>
    </reaction>
    <physiologicalReaction direction="left-to-right" evidence="34">
        <dbReference type="Rhea" id="RHEA:61333"/>
    </physiologicalReaction>
</comment>
<gene>
    <name evidence="39" type="primary">Abcg2_0</name>
    <name evidence="39" type="ORF">BUCABY_R07078</name>
</gene>
<evidence type="ECO:0000256" key="31">
    <source>
        <dbReference type="ARBA" id="ARBA00048455"/>
    </source>
</evidence>
<dbReference type="InterPro" id="IPR003439">
    <property type="entry name" value="ABC_transporter-like_ATP-bd"/>
</dbReference>
<evidence type="ECO:0000256" key="37">
    <source>
        <dbReference type="SAM" id="Phobius"/>
    </source>
</evidence>
<evidence type="ECO:0000256" key="14">
    <source>
        <dbReference type="ARBA" id="ARBA00023055"/>
    </source>
</evidence>
<evidence type="ECO:0000256" key="16">
    <source>
        <dbReference type="ARBA" id="ARBA00023136"/>
    </source>
</evidence>
<comment type="catalytic activity">
    <reaction evidence="23">
        <text>dehydroepiandrosterone 3-sulfate(in) + ATP + H2O = dehydroepiandrosterone 3-sulfate(out) + ADP + phosphate + H(+)</text>
        <dbReference type="Rhea" id="RHEA:61364"/>
        <dbReference type="ChEBI" id="CHEBI:15377"/>
        <dbReference type="ChEBI" id="CHEBI:15378"/>
        <dbReference type="ChEBI" id="CHEBI:30616"/>
        <dbReference type="ChEBI" id="CHEBI:43474"/>
        <dbReference type="ChEBI" id="CHEBI:57905"/>
        <dbReference type="ChEBI" id="CHEBI:456216"/>
    </reaction>
    <physiologicalReaction direction="left-to-right" evidence="23">
        <dbReference type="Rhea" id="RHEA:61365"/>
    </physiologicalReaction>
</comment>
<dbReference type="GO" id="GO:0006869">
    <property type="term" value="P:lipid transport"/>
    <property type="evidence" value="ECO:0007669"/>
    <property type="project" value="UniProtKB-KW"/>
</dbReference>
<keyword evidence="14" id="KW-0445">Lipid transport</keyword>
<dbReference type="Pfam" id="PF19055">
    <property type="entry name" value="ABC2_membrane_7"/>
    <property type="match status" value="1"/>
</dbReference>
<evidence type="ECO:0000256" key="6">
    <source>
        <dbReference type="ARBA" id="ARBA00022448"/>
    </source>
</evidence>
<evidence type="ECO:0000256" key="28">
    <source>
        <dbReference type="ARBA" id="ARBA00047877"/>
    </source>
</evidence>
<comment type="caution">
    <text evidence="39">The sequence shown here is derived from an EMBL/GenBank/DDBJ whole genome shotgun (WGS) entry which is preliminary data.</text>
</comment>
<sequence length="637" mass="70787">GSTLTFHNICYHVKMKTGFPGARKTHVKEVLRDVNGIMRPGLNAILGPTGSGKSSLLDVLAARKDPHGLSGDILINGAPQPANFKCTSGYVVQDDVVMGTLTVRENLKFSAALRLPKSVKEREKNERVDRIIKELGLSKVADTKVGTQFTRGVSGGERKRTSIGMELITDPAILFLDEPTTGLDASTANAVLLLLKRMAKQGRTIIFSIHQPRYSIFRLFDNLTLMAEGRVLYHGPAQQAIGYFQSIGYECEPYNNPADFFLDIINGDSTAVAMSKTEESNTADSGEEHTEYDKTLSEKLAEKYRNSPYYLETKEELERLSLGNQKKTRAVFRQITYANSFLHQLKWVSKRTFKNMIGNPQASIAQLCVTTVLGLVVGALFFGLKEDSAGLQNRVGAMFFLTTNQCFSSISAIELFVVEKKIFIHEYISGYYRTSAYFISKLMADLIPLRTIPSIIFTCITYFMLGKYRLKPTVEAFFTMMFTLMMVSYTATSMSLAIAAGQSVVAVANLLMTLTFVFMILFSGLLVNLTSVMSWLSWLKYLSIPQYGMTVSVCLPAVAKNSHCTSSGSLWLLYALTELLGVSVSLHRLCSGDAYLKNQGIDASSWGLWRNHLALACMTVIFLTIAYLKLHFMKKFS</sequence>
<dbReference type="SUPFAM" id="SSF52540">
    <property type="entry name" value="P-loop containing nucleoside triphosphate hydrolases"/>
    <property type="match status" value="1"/>
</dbReference>
<reference evidence="39 40" key="1">
    <citation type="submission" date="2019-09" db="EMBL/GenBank/DDBJ databases">
        <title>Bird 10,000 Genomes (B10K) Project - Family phase.</title>
        <authorList>
            <person name="Zhang G."/>
        </authorList>
    </citation>
    <scope>NUCLEOTIDE SEQUENCE [LARGE SCALE GENOMIC DNA]</scope>
    <source>
        <strain evidence="39">B10K-DU-012-80</strain>
    </source>
</reference>
<dbReference type="Gene3D" id="3.40.50.300">
    <property type="entry name" value="P-loop containing nucleotide triphosphate hydrolases"/>
    <property type="match status" value="1"/>
</dbReference>
<accession>A0A7K4YU69</accession>
<dbReference type="AlphaFoldDB" id="A0A7K4YU69"/>
<dbReference type="PROSITE" id="PS50893">
    <property type="entry name" value="ABC_TRANSPORTER_2"/>
    <property type="match status" value="1"/>
</dbReference>
<dbReference type="GO" id="GO:0005524">
    <property type="term" value="F:ATP binding"/>
    <property type="evidence" value="ECO:0007669"/>
    <property type="project" value="UniProtKB-KW"/>
</dbReference>
<comment type="catalytic activity">
    <reaction evidence="24">
        <text>sphing-4-enine 1-phosphate(in) + ATP + H2O = sphing-4-enine 1-phosphate(out) + ADP + phosphate + H(+)</text>
        <dbReference type="Rhea" id="RHEA:38951"/>
        <dbReference type="ChEBI" id="CHEBI:15377"/>
        <dbReference type="ChEBI" id="CHEBI:15378"/>
        <dbReference type="ChEBI" id="CHEBI:30616"/>
        <dbReference type="ChEBI" id="CHEBI:43474"/>
        <dbReference type="ChEBI" id="CHEBI:60119"/>
        <dbReference type="ChEBI" id="CHEBI:456216"/>
    </reaction>
    <physiologicalReaction direction="left-to-right" evidence="24">
        <dbReference type="Rhea" id="RHEA:38952"/>
    </physiologicalReaction>
</comment>
<feature type="non-terminal residue" evidence="39">
    <location>
        <position position="1"/>
    </location>
</feature>
<comment type="catalytic activity">
    <reaction evidence="30">
        <text>methotrexate(in) + ATP + H2O = methotrexate(out) + ADP + phosphate + H(+)</text>
        <dbReference type="Rhea" id="RHEA:61356"/>
        <dbReference type="ChEBI" id="CHEBI:15377"/>
        <dbReference type="ChEBI" id="CHEBI:15378"/>
        <dbReference type="ChEBI" id="CHEBI:30616"/>
        <dbReference type="ChEBI" id="CHEBI:43474"/>
        <dbReference type="ChEBI" id="CHEBI:50681"/>
        <dbReference type="ChEBI" id="CHEBI:456216"/>
    </reaction>
    <physiologicalReaction direction="left-to-right" evidence="30">
        <dbReference type="Rhea" id="RHEA:61357"/>
    </physiologicalReaction>
</comment>
<dbReference type="PANTHER" id="PTHR48041:SF92">
    <property type="entry name" value="BROAD SUBSTRATE SPECIFICITY ATP-BINDING CASSETTE TRANSPORTER ABCG2"/>
    <property type="match status" value="1"/>
</dbReference>
<dbReference type="EMBL" id="VYZL01003833">
    <property type="protein sequence ID" value="NWR62579.1"/>
    <property type="molecule type" value="Genomic_DNA"/>
</dbReference>
<comment type="catalytic activity">
    <reaction evidence="28">
        <text>4-methylumbelliferone beta-D-glucuronate(in) + ATP + H2O = 4-methylumbelliferone beta-D-glucuronate(out) + ADP + phosphate + H(+)</text>
        <dbReference type="Rhea" id="RHEA:61372"/>
        <dbReference type="ChEBI" id="CHEBI:15377"/>
        <dbReference type="ChEBI" id="CHEBI:15378"/>
        <dbReference type="ChEBI" id="CHEBI:30616"/>
        <dbReference type="ChEBI" id="CHEBI:43474"/>
        <dbReference type="ChEBI" id="CHEBI:144582"/>
        <dbReference type="ChEBI" id="CHEBI:456216"/>
    </reaction>
    <physiologicalReaction direction="left-to-right" evidence="28">
        <dbReference type="Rhea" id="RHEA:61373"/>
    </physiologicalReaction>
</comment>
<evidence type="ECO:0000256" key="23">
    <source>
        <dbReference type="ARBA" id="ARBA00047279"/>
    </source>
</evidence>
<comment type="catalytic activity">
    <reaction evidence="32">
        <text>urate(in) + ATP + H2O = urate(out) + ADP + phosphate + H(+)</text>
        <dbReference type="Rhea" id="RHEA:16461"/>
        <dbReference type="ChEBI" id="CHEBI:15377"/>
        <dbReference type="ChEBI" id="CHEBI:15378"/>
        <dbReference type="ChEBI" id="CHEBI:17775"/>
        <dbReference type="ChEBI" id="CHEBI:30616"/>
        <dbReference type="ChEBI" id="CHEBI:43474"/>
        <dbReference type="ChEBI" id="CHEBI:456216"/>
    </reaction>
    <physiologicalReaction direction="left-to-right" evidence="32">
        <dbReference type="Rhea" id="RHEA:16462"/>
    </physiologicalReaction>
</comment>
<feature type="domain" description="ABC transporter" evidence="38">
    <location>
        <begin position="4"/>
        <end position="253"/>
    </location>
</feature>
<dbReference type="GO" id="GO:0032217">
    <property type="term" value="F:riboflavin transmembrane transporter activity"/>
    <property type="evidence" value="ECO:0007669"/>
    <property type="project" value="TreeGrafter"/>
</dbReference>
<comment type="catalytic activity">
    <reaction evidence="29">
        <text>riboflavin(in) + ATP + H2O = riboflavin(out) + ADP + phosphate + H(+)</text>
        <dbReference type="Rhea" id="RHEA:61352"/>
        <dbReference type="ChEBI" id="CHEBI:15377"/>
        <dbReference type="ChEBI" id="CHEBI:15378"/>
        <dbReference type="ChEBI" id="CHEBI:30616"/>
        <dbReference type="ChEBI" id="CHEBI:43474"/>
        <dbReference type="ChEBI" id="CHEBI:57986"/>
        <dbReference type="ChEBI" id="CHEBI:456216"/>
    </reaction>
    <physiologicalReaction direction="left-to-right" evidence="29">
        <dbReference type="Rhea" id="RHEA:61353"/>
    </physiologicalReaction>
</comment>
<evidence type="ECO:0000313" key="40">
    <source>
        <dbReference type="Proteomes" id="UP000551127"/>
    </source>
</evidence>
<keyword evidence="40" id="KW-1185">Reference proteome</keyword>
<dbReference type="InterPro" id="IPR050352">
    <property type="entry name" value="ABCG_transporters"/>
</dbReference>
<name>A0A7K4YU69_BUCAB</name>
<dbReference type="SMART" id="SM00382">
    <property type="entry name" value="AAA"/>
    <property type="match status" value="1"/>
</dbReference>
<evidence type="ECO:0000256" key="18">
    <source>
        <dbReference type="ARBA" id="ARBA00023180"/>
    </source>
</evidence>
<keyword evidence="15" id="KW-0496">Mitochondrion</keyword>
<keyword evidence="10" id="KW-0547">Nucleotide-binding</keyword>
<keyword evidence="6" id="KW-0813">Transport</keyword>
<dbReference type="FunFam" id="3.40.50.300:FF:000622">
    <property type="entry name" value="ATP-binding cassette sub-family G member 2"/>
    <property type="match status" value="1"/>
</dbReference>
<comment type="similarity">
    <text evidence="3">Belongs to the ABC transporter superfamily. ABCG family. Eye pigment precursor importer (TC 3.A.1.204) subfamily.</text>
</comment>
<comment type="catalytic activity">
    <reaction evidence="27">
        <text>17beta-estradiol 17-O-(beta-D-glucuronate)(in) + ATP + H2O = 17beta-estradiol 17-O-(beta-D-glucuronate)(out) + ADP + phosphate + H(+)</text>
        <dbReference type="Rhea" id="RHEA:60128"/>
        <dbReference type="ChEBI" id="CHEBI:15377"/>
        <dbReference type="ChEBI" id="CHEBI:15378"/>
        <dbReference type="ChEBI" id="CHEBI:30616"/>
        <dbReference type="ChEBI" id="CHEBI:43474"/>
        <dbReference type="ChEBI" id="CHEBI:82961"/>
        <dbReference type="ChEBI" id="CHEBI:456216"/>
    </reaction>
    <physiologicalReaction direction="left-to-right" evidence="27">
        <dbReference type="Rhea" id="RHEA:60129"/>
    </physiologicalReaction>
</comment>
<evidence type="ECO:0000256" key="27">
    <source>
        <dbReference type="ARBA" id="ARBA00047576"/>
    </source>
</evidence>
<dbReference type="InterPro" id="IPR043926">
    <property type="entry name" value="ABCG_dom"/>
</dbReference>
<evidence type="ECO:0000256" key="34">
    <source>
        <dbReference type="ARBA" id="ARBA00049205"/>
    </source>
</evidence>
<evidence type="ECO:0000256" key="8">
    <source>
        <dbReference type="ARBA" id="ARBA00022553"/>
    </source>
</evidence>
<keyword evidence="13 37" id="KW-1133">Transmembrane helix</keyword>
<keyword evidence="9 37" id="KW-0812">Transmembrane</keyword>
<keyword evidence="18" id="KW-0325">Glycoprotein</keyword>
<evidence type="ECO:0000256" key="19">
    <source>
        <dbReference type="ARBA" id="ARBA00031839"/>
    </source>
</evidence>
<organism evidence="39 40">
    <name type="scientific">Bucorvus abyssinicus</name>
    <name type="common">Northern ground-hornbill</name>
    <name type="synonym">Abyssinian ground-hornbill</name>
    <dbReference type="NCBI Taxonomy" id="153643"/>
    <lineage>
        <taxon>Eukaryota</taxon>
        <taxon>Metazoa</taxon>
        <taxon>Chordata</taxon>
        <taxon>Craniata</taxon>
        <taxon>Vertebrata</taxon>
        <taxon>Euteleostomi</taxon>
        <taxon>Archelosauria</taxon>
        <taxon>Archosauria</taxon>
        <taxon>Dinosauria</taxon>
        <taxon>Saurischia</taxon>
        <taxon>Theropoda</taxon>
        <taxon>Coelurosauria</taxon>
        <taxon>Aves</taxon>
        <taxon>Neognathae</taxon>
        <taxon>Neoaves</taxon>
        <taxon>Telluraves</taxon>
        <taxon>Coraciimorphae</taxon>
        <taxon>Bucerotiformes</taxon>
        <taxon>Bucorvidae</taxon>
        <taxon>Bucorvus</taxon>
    </lineage>
</organism>
<evidence type="ECO:0000256" key="17">
    <source>
        <dbReference type="ARBA" id="ARBA00023157"/>
    </source>
</evidence>
<evidence type="ECO:0000313" key="39">
    <source>
        <dbReference type="EMBL" id="NWR62579.1"/>
    </source>
</evidence>
<dbReference type="InterPro" id="IPR013525">
    <property type="entry name" value="ABC2_TM"/>
</dbReference>
<comment type="catalytic activity">
    <reaction evidence="31">
        <text>pheophorbide a(in) + ATP + H2O = pheophorbide a(out) + ADP + phosphate + H(+)</text>
        <dbReference type="Rhea" id="RHEA:61360"/>
        <dbReference type="ChEBI" id="CHEBI:15377"/>
        <dbReference type="ChEBI" id="CHEBI:15378"/>
        <dbReference type="ChEBI" id="CHEBI:30616"/>
        <dbReference type="ChEBI" id="CHEBI:43474"/>
        <dbReference type="ChEBI" id="CHEBI:58687"/>
        <dbReference type="ChEBI" id="CHEBI:456216"/>
    </reaction>
    <physiologicalReaction direction="left-to-right" evidence="31">
        <dbReference type="Rhea" id="RHEA:61361"/>
    </physiologicalReaction>
</comment>
<comment type="catalytic activity">
    <reaction evidence="36">
        <text>itaconate(in) + ATP + H2O = itaconate(out) + ADP + phosphate + H(+)</text>
        <dbReference type="Rhea" id="RHEA:82291"/>
        <dbReference type="ChEBI" id="CHEBI:15377"/>
        <dbReference type="ChEBI" id="CHEBI:15378"/>
        <dbReference type="ChEBI" id="CHEBI:17240"/>
        <dbReference type="ChEBI" id="CHEBI:30616"/>
        <dbReference type="ChEBI" id="CHEBI:43474"/>
        <dbReference type="ChEBI" id="CHEBI:456216"/>
    </reaction>
    <physiologicalReaction direction="left-to-right" evidence="36">
        <dbReference type="Rhea" id="RHEA:82292"/>
    </physiologicalReaction>
</comment>
<keyword evidence="16 37" id="KW-0472">Membrane</keyword>
<evidence type="ECO:0000256" key="15">
    <source>
        <dbReference type="ARBA" id="ARBA00023128"/>
    </source>
</evidence>
<evidence type="ECO:0000256" key="26">
    <source>
        <dbReference type="ARBA" id="ARBA00047542"/>
    </source>
</evidence>
<dbReference type="GO" id="GO:0031966">
    <property type="term" value="C:mitochondrial membrane"/>
    <property type="evidence" value="ECO:0007669"/>
    <property type="project" value="UniProtKB-SubCell"/>
</dbReference>